<name>A0AAP0J8X7_9MAGN</name>
<reference evidence="1 2" key="1">
    <citation type="submission" date="2024-01" db="EMBL/GenBank/DDBJ databases">
        <title>Genome assemblies of Stephania.</title>
        <authorList>
            <person name="Yang L."/>
        </authorList>
    </citation>
    <scope>NUCLEOTIDE SEQUENCE [LARGE SCALE GENOMIC DNA]</scope>
    <source>
        <strain evidence="1">QJT</strain>
        <tissue evidence="1">Leaf</tissue>
    </source>
</reference>
<protein>
    <submittedName>
        <fullName evidence="1">Uncharacterized protein</fullName>
    </submittedName>
</protein>
<dbReference type="AlphaFoldDB" id="A0AAP0J8X7"/>
<dbReference type="Proteomes" id="UP001417504">
    <property type="component" value="Unassembled WGS sequence"/>
</dbReference>
<dbReference type="EMBL" id="JBBNAE010000004">
    <property type="protein sequence ID" value="KAK9129589.1"/>
    <property type="molecule type" value="Genomic_DNA"/>
</dbReference>
<keyword evidence="2" id="KW-1185">Reference proteome</keyword>
<sequence>MRTFPAYHESLSAGKKQKVSVLADGDELYELEGSESAIKGSRKIYHSDNFRVLDKAATLTEKEMTDPSKQNTWKLHQAAFFHLDWTATPPSQVVIDFKQKLPVQLSNLNNRNQSLKDAGS</sequence>
<proteinExistence type="predicted"/>
<comment type="caution">
    <text evidence="1">The sequence shown here is derived from an EMBL/GenBank/DDBJ whole genome shotgun (WGS) entry which is preliminary data.</text>
</comment>
<accession>A0AAP0J8X7</accession>
<evidence type="ECO:0000313" key="2">
    <source>
        <dbReference type="Proteomes" id="UP001417504"/>
    </source>
</evidence>
<gene>
    <name evidence="1" type="ORF">Sjap_010076</name>
</gene>
<evidence type="ECO:0000313" key="1">
    <source>
        <dbReference type="EMBL" id="KAK9129589.1"/>
    </source>
</evidence>
<organism evidence="1 2">
    <name type="scientific">Stephania japonica</name>
    <dbReference type="NCBI Taxonomy" id="461633"/>
    <lineage>
        <taxon>Eukaryota</taxon>
        <taxon>Viridiplantae</taxon>
        <taxon>Streptophyta</taxon>
        <taxon>Embryophyta</taxon>
        <taxon>Tracheophyta</taxon>
        <taxon>Spermatophyta</taxon>
        <taxon>Magnoliopsida</taxon>
        <taxon>Ranunculales</taxon>
        <taxon>Menispermaceae</taxon>
        <taxon>Menispermoideae</taxon>
        <taxon>Cissampelideae</taxon>
        <taxon>Stephania</taxon>
    </lineage>
</organism>